<comment type="caution">
    <text evidence="2">The sequence shown here is derived from an EMBL/GenBank/DDBJ whole genome shotgun (WGS) entry which is preliminary data.</text>
</comment>
<organism evidence="2 3">
    <name type="scientific">Mortierella polycephala</name>
    <dbReference type="NCBI Taxonomy" id="41804"/>
    <lineage>
        <taxon>Eukaryota</taxon>
        <taxon>Fungi</taxon>
        <taxon>Fungi incertae sedis</taxon>
        <taxon>Mucoromycota</taxon>
        <taxon>Mortierellomycotina</taxon>
        <taxon>Mortierellomycetes</taxon>
        <taxon>Mortierellales</taxon>
        <taxon>Mortierellaceae</taxon>
        <taxon>Mortierella</taxon>
    </lineage>
</organism>
<dbReference type="OrthoDB" id="10348438at2759"/>
<dbReference type="Proteomes" id="UP000726737">
    <property type="component" value="Unassembled WGS sequence"/>
</dbReference>
<feature type="compositionally biased region" description="Polar residues" evidence="1">
    <location>
        <begin position="22"/>
        <end position="52"/>
    </location>
</feature>
<gene>
    <name evidence="2" type="ORF">BG011_003043</name>
</gene>
<feature type="region of interest" description="Disordered" evidence="1">
    <location>
        <begin position="1"/>
        <end position="123"/>
    </location>
</feature>
<evidence type="ECO:0000313" key="2">
    <source>
        <dbReference type="EMBL" id="KAG0258823.1"/>
    </source>
</evidence>
<name>A0A9P6U4G5_9FUNG</name>
<keyword evidence="3" id="KW-1185">Reference proteome</keyword>
<feature type="non-terminal residue" evidence="2">
    <location>
        <position position="182"/>
    </location>
</feature>
<dbReference type="AlphaFoldDB" id="A0A9P6U4G5"/>
<evidence type="ECO:0000313" key="3">
    <source>
        <dbReference type="Proteomes" id="UP000726737"/>
    </source>
</evidence>
<reference evidence="2" key="1">
    <citation type="journal article" date="2020" name="Fungal Divers.">
        <title>Resolving the Mortierellaceae phylogeny through synthesis of multi-gene phylogenetics and phylogenomics.</title>
        <authorList>
            <person name="Vandepol N."/>
            <person name="Liber J."/>
            <person name="Desiro A."/>
            <person name="Na H."/>
            <person name="Kennedy M."/>
            <person name="Barry K."/>
            <person name="Grigoriev I.V."/>
            <person name="Miller A.N."/>
            <person name="O'Donnell K."/>
            <person name="Stajich J.E."/>
            <person name="Bonito G."/>
        </authorList>
    </citation>
    <scope>NUCLEOTIDE SEQUENCE</scope>
    <source>
        <strain evidence="2">KOD948</strain>
    </source>
</reference>
<feature type="compositionally biased region" description="Basic and acidic residues" evidence="1">
    <location>
        <begin position="53"/>
        <end position="66"/>
    </location>
</feature>
<accession>A0A9P6U4G5</accession>
<evidence type="ECO:0000256" key="1">
    <source>
        <dbReference type="SAM" id="MobiDB-lite"/>
    </source>
</evidence>
<dbReference type="EMBL" id="JAAAJA010000205">
    <property type="protein sequence ID" value="KAG0258823.1"/>
    <property type="molecule type" value="Genomic_DNA"/>
</dbReference>
<protein>
    <submittedName>
        <fullName evidence="2">Uncharacterized protein</fullName>
    </submittedName>
</protein>
<proteinExistence type="predicted"/>
<sequence length="182" mass="20645">MSASPDRGNGRNPDPEWPDNGQMEQTFPPSQKTTNPGSNTNGPHVNESSQDTSQREYSDKKYDIPLRKVKIRGMTYKESQEYLARTQKQLDNAEMDLDGEYSQASSTTDGEDAQGAPGTSQEWTTVDMHRHRKLSLKVRVADLKKGTHQEQLQDVLGTVTSMRANLVSTPVRFRYRGEEYYQ</sequence>